<evidence type="ECO:0000313" key="2">
    <source>
        <dbReference type="EMBL" id="GGB15897.1"/>
    </source>
</evidence>
<keyword evidence="2" id="KW-0540">Nuclease</keyword>
<dbReference type="EMBL" id="BMDY01000022">
    <property type="protein sequence ID" value="GGB15897.1"/>
    <property type="molecule type" value="Genomic_DNA"/>
</dbReference>
<keyword evidence="2" id="KW-0255">Endonuclease</keyword>
<reference evidence="3" key="1">
    <citation type="journal article" date="2019" name="Int. J. Syst. Evol. Microbiol.">
        <title>The Global Catalogue of Microorganisms (GCM) 10K type strain sequencing project: providing services to taxonomists for standard genome sequencing and annotation.</title>
        <authorList>
            <consortium name="The Broad Institute Genomics Platform"/>
            <consortium name="The Broad Institute Genome Sequencing Center for Infectious Disease"/>
            <person name="Wu L."/>
            <person name="Ma J."/>
        </authorList>
    </citation>
    <scope>NUCLEOTIDE SEQUENCE [LARGE SCALE GENOMIC DNA]</scope>
    <source>
        <strain evidence="3">CGMCC 1.10131</strain>
    </source>
</reference>
<dbReference type="GO" id="GO:0004519">
    <property type="term" value="F:endonuclease activity"/>
    <property type="evidence" value="ECO:0007669"/>
    <property type="project" value="UniProtKB-KW"/>
</dbReference>
<feature type="domain" description="TnsA endonuclease N-terminal" evidence="1">
    <location>
        <begin position="43"/>
        <end position="119"/>
    </location>
</feature>
<evidence type="ECO:0000313" key="3">
    <source>
        <dbReference type="Proteomes" id="UP000651977"/>
    </source>
</evidence>
<dbReference type="InterPro" id="IPR011856">
    <property type="entry name" value="tRNA_endonuc-like_dom_sf"/>
</dbReference>
<dbReference type="Gene3D" id="3.40.1350.10">
    <property type="match status" value="1"/>
</dbReference>
<accession>A0ABQ1I6H2</accession>
<proteinExistence type="predicted"/>
<gene>
    <name evidence="2" type="ORF">GCM10007414_31700</name>
</gene>
<comment type="caution">
    <text evidence="2">The sequence shown here is derived from an EMBL/GenBank/DDBJ whole genome shotgun (WGS) entry which is preliminary data.</text>
</comment>
<dbReference type="Pfam" id="PF08722">
    <property type="entry name" value="Tn7_TnsA-like_N"/>
    <property type="match status" value="1"/>
</dbReference>
<protein>
    <submittedName>
        <fullName evidence="2">Endonuclease</fullName>
    </submittedName>
</protein>
<sequence>MKSRVIGPSTHKSIFKFASPKMGKMVKVESSLEYDACFHFEYSPSITSFIAQPCGVDYQLNGRTQTFYPDFLVEDKEFGKRFFEIKPSSKVRKPEFRVKFALRREAALSQSIPLIVVTEKQICLNPILNNLKLLHRYAGNYSLTPLHFWVLDAVKSLGRITVRDLVDESDCAPGDVFASALTWISRGHLQADISDNELGVNSLVWC</sequence>
<dbReference type="Proteomes" id="UP000651977">
    <property type="component" value="Unassembled WGS sequence"/>
</dbReference>
<organism evidence="2 3">
    <name type="scientific">Agarivorans gilvus</name>
    <dbReference type="NCBI Taxonomy" id="680279"/>
    <lineage>
        <taxon>Bacteria</taxon>
        <taxon>Pseudomonadati</taxon>
        <taxon>Pseudomonadota</taxon>
        <taxon>Gammaproteobacteria</taxon>
        <taxon>Alteromonadales</taxon>
        <taxon>Alteromonadaceae</taxon>
        <taxon>Agarivorans</taxon>
    </lineage>
</organism>
<keyword evidence="2" id="KW-0378">Hydrolase</keyword>
<dbReference type="InterPro" id="IPR014833">
    <property type="entry name" value="TnsA_N"/>
</dbReference>
<evidence type="ECO:0000259" key="1">
    <source>
        <dbReference type="Pfam" id="PF08722"/>
    </source>
</evidence>
<keyword evidence="3" id="KW-1185">Reference proteome</keyword>
<name>A0ABQ1I6H2_9ALTE</name>
<dbReference type="RefSeq" id="WP_055731950.1">
    <property type="nucleotide sequence ID" value="NZ_BMDY01000022.1"/>
</dbReference>